<accession>A0ABV8ZED8</accession>
<name>A0ABV8ZED8_9FLAO</name>
<dbReference type="RefSeq" id="WP_379798452.1">
    <property type="nucleotide sequence ID" value="NZ_JBHSFY010000007.1"/>
</dbReference>
<dbReference type="Proteomes" id="UP001596003">
    <property type="component" value="Unassembled WGS sequence"/>
</dbReference>
<reference evidence="2" key="1">
    <citation type="journal article" date="2019" name="Int. J. Syst. Evol. Microbiol.">
        <title>The Global Catalogue of Microorganisms (GCM) 10K type strain sequencing project: providing services to taxonomists for standard genome sequencing and annotation.</title>
        <authorList>
            <consortium name="The Broad Institute Genomics Platform"/>
            <consortium name="The Broad Institute Genome Sequencing Center for Infectious Disease"/>
            <person name="Wu L."/>
            <person name="Ma J."/>
        </authorList>
    </citation>
    <scope>NUCLEOTIDE SEQUENCE [LARGE SCALE GENOMIC DNA]</scope>
    <source>
        <strain evidence="2">NBRC 103627</strain>
    </source>
</reference>
<evidence type="ECO:0000313" key="2">
    <source>
        <dbReference type="Proteomes" id="UP001596003"/>
    </source>
</evidence>
<sequence>MRSYLIFFFFIILKCFGQEVSEINKVLEIPDNLEYQQEIRIYEDYSIGNRIVLFRMFNDKADGWIVQKFWYQKDFKSVTKIDQSSFPKESSGKLKPVNADLIWLKILITNVEFLPNMEDIRYKFGKPEITSYKGEFEIKTRKKIALDGIGYKVYIRNGKSKNSFFFDNPEIYLKDYPTVDELISYNELLSVLKKELDF</sequence>
<keyword evidence="2" id="KW-1185">Reference proteome</keyword>
<comment type="caution">
    <text evidence="1">The sequence shown here is derived from an EMBL/GenBank/DDBJ whole genome shotgun (WGS) entry which is preliminary data.</text>
</comment>
<gene>
    <name evidence="1" type="ORF">ACFO3N_13390</name>
</gene>
<evidence type="ECO:0000313" key="1">
    <source>
        <dbReference type="EMBL" id="MFC4478063.1"/>
    </source>
</evidence>
<organism evidence="1 2">
    <name type="scientific">Flavobacterium chungangensis</name>
    <dbReference type="NCBI Taxonomy" id="2708132"/>
    <lineage>
        <taxon>Bacteria</taxon>
        <taxon>Pseudomonadati</taxon>
        <taxon>Bacteroidota</taxon>
        <taxon>Flavobacteriia</taxon>
        <taxon>Flavobacteriales</taxon>
        <taxon>Flavobacteriaceae</taxon>
        <taxon>Flavobacterium</taxon>
    </lineage>
</organism>
<proteinExistence type="predicted"/>
<protein>
    <recommendedName>
        <fullName evidence="3">DUF4468 domain-containing protein</fullName>
    </recommendedName>
</protein>
<dbReference type="EMBL" id="JBHSFY010000007">
    <property type="protein sequence ID" value="MFC4478063.1"/>
    <property type="molecule type" value="Genomic_DNA"/>
</dbReference>
<evidence type="ECO:0008006" key="3">
    <source>
        <dbReference type="Google" id="ProtNLM"/>
    </source>
</evidence>